<keyword evidence="6" id="KW-0106">Calcium</keyword>
<protein>
    <submittedName>
        <fullName evidence="9">Arylsulfatase</fullName>
    </submittedName>
</protein>
<evidence type="ECO:0000313" key="10">
    <source>
        <dbReference type="Proteomes" id="UP001500326"/>
    </source>
</evidence>
<dbReference type="RefSeq" id="WP_344059286.1">
    <property type="nucleotide sequence ID" value="NZ_BAAAOH010000001.1"/>
</dbReference>
<name>A0ABN2S2S2_9MICO</name>
<comment type="similarity">
    <text evidence="2">Belongs to the sulfatase family.</text>
</comment>
<dbReference type="InterPro" id="IPR017850">
    <property type="entry name" value="Alkaline_phosphatase_core_sf"/>
</dbReference>
<accession>A0ABN2S2S2</accession>
<keyword evidence="3" id="KW-0479">Metal-binding</keyword>
<dbReference type="InterPro" id="IPR050738">
    <property type="entry name" value="Sulfatase"/>
</dbReference>
<keyword evidence="10" id="KW-1185">Reference proteome</keyword>
<evidence type="ECO:0000256" key="2">
    <source>
        <dbReference type="ARBA" id="ARBA00008779"/>
    </source>
</evidence>
<keyword evidence="4" id="KW-0732">Signal</keyword>
<feature type="region of interest" description="Disordered" evidence="7">
    <location>
        <begin position="499"/>
        <end position="520"/>
    </location>
</feature>
<feature type="domain" description="Sulfatase N-terminal" evidence="8">
    <location>
        <begin position="6"/>
        <end position="348"/>
    </location>
</feature>
<comment type="cofactor">
    <cofactor evidence="1">
        <name>Ca(2+)</name>
        <dbReference type="ChEBI" id="CHEBI:29108"/>
    </cofactor>
</comment>
<dbReference type="EMBL" id="BAAAOH010000001">
    <property type="protein sequence ID" value="GAA1979402.1"/>
    <property type="molecule type" value="Genomic_DNA"/>
</dbReference>
<dbReference type="PANTHER" id="PTHR42693:SF42">
    <property type="entry name" value="ARYLSULFATASE G"/>
    <property type="match status" value="1"/>
</dbReference>
<dbReference type="PANTHER" id="PTHR42693">
    <property type="entry name" value="ARYLSULFATASE FAMILY MEMBER"/>
    <property type="match status" value="1"/>
</dbReference>
<evidence type="ECO:0000256" key="7">
    <source>
        <dbReference type="SAM" id="MobiDB-lite"/>
    </source>
</evidence>
<evidence type="ECO:0000256" key="5">
    <source>
        <dbReference type="ARBA" id="ARBA00022801"/>
    </source>
</evidence>
<dbReference type="Gene3D" id="3.30.1120.10">
    <property type="match status" value="1"/>
</dbReference>
<evidence type="ECO:0000256" key="3">
    <source>
        <dbReference type="ARBA" id="ARBA00022723"/>
    </source>
</evidence>
<comment type="caution">
    <text evidence="9">The sequence shown here is derived from an EMBL/GenBank/DDBJ whole genome shotgun (WGS) entry which is preliminary data.</text>
</comment>
<feature type="compositionally biased region" description="Basic and acidic residues" evidence="7">
    <location>
        <begin position="499"/>
        <end position="511"/>
    </location>
</feature>
<sequence length="520" mass="57898">MADKQPNIVVFFWDNFGWGELGCYGGGVLRGAPTPRIDKFASEGLKLLNFNVEAQCTPSRSAILTGRHPVRSGTHSVAMAPPDGLTRWEITTAQALSDAGYATGMWGKWHLGSDPENRSPVDFGFDEAVWSPRTADEVLWTTQSYFPNGNVTAKPYAGEMEIPIEPETIYSRKKGEDPVPVSVYDAEFRAGFDRKITEWAIDFMNRSHKDDKPFYMYLPYTQVHIPPIPDPEYVGKTKRGNWADILTQMDDFTGRVLDELDKLGIADDTIVVWASDNGADSTYHAPASDPDPLGAQWNGFSGPWRGSLFTALEGSNRTPCMIRWPGNVAAGRVSNELVHEVDLFTTLVLAGGGTVPNDRAIDGMDMRDFLLGDAEESGRETILCFNANRLQAIKWRQWKAHLFQQDDFYSTWVPYSIPHIFNLEWDPREENQVDFPHFWVAHPMAAAAAAFLKSLAMEPPIKPGTPDPYTPPAPGQLVPQEHLQIGPIVQYITTLHHPDPAPMELKDHQPDHGMGAHQGA</sequence>
<evidence type="ECO:0000313" key="9">
    <source>
        <dbReference type="EMBL" id="GAA1979402.1"/>
    </source>
</evidence>
<evidence type="ECO:0000256" key="4">
    <source>
        <dbReference type="ARBA" id="ARBA00022729"/>
    </source>
</evidence>
<keyword evidence="5" id="KW-0378">Hydrolase</keyword>
<organism evidence="9 10">
    <name type="scientific">Microbacterium pumilum</name>
    <dbReference type="NCBI Taxonomy" id="344165"/>
    <lineage>
        <taxon>Bacteria</taxon>
        <taxon>Bacillati</taxon>
        <taxon>Actinomycetota</taxon>
        <taxon>Actinomycetes</taxon>
        <taxon>Micrococcales</taxon>
        <taxon>Microbacteriaceae</taxon>
        <taxon>Microbacterium</taxon>
    </lineage>
</organism>
<evidence type="ECO:0000259" key="8">
    <source>
        <dbReference type="Pfam" id="PF00884"/>
    </source>
</evidence>
<dbReference type="Proteomes" id="UP001500326">
    <property type="component" value="Unassembled WGS sequence"/>
</dbReference>
<dbReference type="Gene3D" id="3.40.720.10">
    <property type="entry name" value="Alkaline Phosphatase, subunit A"/>
    <property type="match status" value="1"/>
</dbReference>
<evidence type="ECO:0000256" key="6">
    <source>
        <dbReference type="ARBA" id="ARBA00022837"/>
    </source>
</evidence>
<dbReference type="Pfam" id="PF00884">
    <property type="entry name" value="Sulfatase"/>
    <property type="match status" value="1"/>
</dbReference>
<gene>
    <name evidence="9" type="ORF">GCM10009777_10920</name>
</gene>
<evidence type="ECO:0000256" key="1">
    <source>
        <dbReference type="ARBA" id="ARBA00001913"/>
    </source>
</evidence>
<dbReference type="InterPro" id="IPR000917">
    <property type="entry name" value="Sulfatase_N"/>
</dbReference>
<reference evidence="9 10" key="1">
    <citation type="journal article" date="2019" name="Int. J. Syst. Evol. Microbiol.">
        <title>The Global Catalogue of Microorganisms (GCM) 10K type strain sequencing project: providing services to taxonomists for standard genome sequencing and annotation.</title>
        <authorList>
            <consortium name="The Broad Institute Genomics Platform"/>
            <consortium name="The Broad Institute Genome Sequencing Center for Infectious Disease"/>
            <person name="Wu L."/>
            <person name="Ma J."/>
        </authorList>
    </citation>
    <scope>NUCLEOTIDE SEQUENCE [LARGE SCALE GENOMIC DNA]</scope>
    <source>
        <strain evidence="9 10">JCM 14902</strain>
    </source>
</reference>
<proteinExistence type="inferred from homology"/>
<dbReference type="SUPFAM" id="SSF53649">
    <property type="entry name" value="Alkaline phosphatase-like"/>
    <property type="match status" value="1"/>
</dbReference>